<proteinExistence type="predicted"/>
<sequence>MKSEHKSLALLVSCALAGTPAAYGTEKNEKEELLKLRNTTLNLIELLVQQGILDKGKAEQMIHQAEQKAAAEAKAEARLEAEQSAGGSVKPEGKDAASGKGEKGTVRVTYVPDFVKDEIRAEVRKELKDEVVKEVKANAKQEKWGVPAALPDWVNRFKLFGDFMARSESQFFGGSNRPNTYFNWPAINAAGGITQLGDPYRNTTNDFNLWRLRMRLGLEAKITDELQAQIRLSTSNQYSPISTNQVMGQYGTGYQVQLDRAFLQYDYLDDKGQDWLTLWAGRMANPWFSTDNTFDPDLNFEGFSGTFRFPFGHDYNPEVIAYHVVSTAGRQQFNWGYTKPNEAYLTLGAFPLEQDTLFGASKYLWAAQGGMDYLFNRNNRFKIGVAYYDYNNTQARRDPLGSTKYDWTAPRFFTQGNSLARISNDLNSSTEPRLVGLASKFEIFDVTATYDYTGFYPHHVMLIGSYSHNFGFDQQQIYNTLGENLQPRTNAFEARFEVGEPNIQQFGDWNVWLAYKYLEADSVLDAFTDSNFHAYGGTNAKGWELAGNYAIANNTWLGLNWLSSSVISGPTYNVNTLLIDLNARF</sequence>
<feature type="region of interest" description="Disordered" evidence="1">
    <location>
        <begin position="73"/>
        <end position="102"/>
    </location>
</feature>
<evidence type="ECO:0008006" key="4">
    <source>
        <dbReference type="Google" id="ProtNLM"/>
    </source>
</evidence>
<dbReference type="RefSeq" id="WP_010961465.1">
    <property type="nucleotide sequence ID" value="NZ_OX458332.1"/>
</dbReference>
<reference evidence="2" key="1">
    <citation type="submission" date="2023-03" db="EMBL/GenBank/DDBJ databases">
        <authorList>
            <person name="Pearce D."/>
        </authorList>
    </citation>
    <scope>NUCLEOTIDE SEQUENCE</scope>
    <source>
        <strain evidence="2">Mc</strain>
    </source>
</reference>
<dbReference type="EMBL" id="OX458332">
    <property type="protein sequence ID" value="CAI8844013.1"/>
    <property type="molecule type" value="Genomic_DNA"/>
</dbReference>
<dbReference type="GeneID" id="88224444"/>
<evidence type="ECO:0000256" key="1">
    <source>
        <dbReference type="SAM" id="MobiDB-lite"/>
    </source>
</evidence>
<evidence type="ECO:0000313" key="3">
    <source>
        <dbReference type="Proteomes" id="UP001158598"/>
    </source>
</evidence>
<protein>
    <recommendedName>
        <fullName evidence="4">Porin</fullName>
    </recommendedName>
</protein>
<feature type="compositionally biased region" description="Basic and acidic residues" evidence="1">
    <location>
        <begin position="91"/>
        <end position="102"/>
    </location>
</feature>
<dbReference type="SUPFAM" id="SSF56935">
    <property type="entry name" value="Porins"/>
    <property type="match status" value="1"/>
</dbReference>
<dbReference type="Proteomes" id="UP001158598">
    <property type="component" value="Chromosome"/>
</dbReference>
<dbReference type="OMA" id="PNTFPDW"/>
<gene>
    <name evidence="2" type="ORF">MCNOR_2367</name>
</gene>
<evidence type="ECO:0000313" key="2">
    <source>
        <dbReference type="EMBL" id="CAI8844013.1"/>
    </source>
</evidence>
<dbReference type="InterPro" id="IPR032638">
    <property type="entry name" value="Porin_5"/>
</dbReference>
<dbReference type="Pfam" id="PF16930">
    <property type="entry name" value="Porin_5"/>
    <property type="match status" value="1"/>
</dbReference>
<accession>A0AA35XZ25</accession>
<name>A0AA35XZ25_METCP</name>
<dbReference type="AlphaFoldDB" id="A0AA35XZ25"/>
<organism evidence="2 3">
    <name type="scientific">Methylococcus capsulatus</name>
    <dbReference type="NCBI Taxonomy" id="414"/>
    <lineage>
        <taxon>Bacteria</taxon>
        <taxon>Pseudomonadati</taxon>
        <taxon>Pseudomonadota</taxon>
        <taxon>Gammaproteobacteria</taxon>
        <taxon>Methylococcales</taxon>
        <taxon>Methylococcaceae</taxon>
        <taxon>Methylococcus</taxon>
    </lineage>
</organism>